<dbReference type="PANTHER" id="PTHR10625">
    <property type="entry name" value="HISTONE DEACETYLASE HDAC1-RELATED"/>
    <property type="match status" value="1"/>
</dbReference>
<dbReference type="InterPro" id="IPR023696">
    <property type="entry name" value="Ureohydrolase_dom_sf"/>
</dbReference>
<dbReference type="Pfam" id="PF00850">
    <property type="entry name" value="Hist_deacetyl"/>
    <property type="match status" value="1"/>
</dbReference>
<dbReference type="GO" id="GO:0040029">
    <property type="term" value="P:epigenetic regulation of gene expression"/>
    <property type="evidence" value="ECO:0007669"/>
    <property type="project" value="TreeGrafter"/>
</dbReference>
<dbReference type="Gene3D" id="3.40.800.20">
    <property type="entry name" value="Histone deacetylase domain"/>
    <property type="match status" value="1"/>
</dbReference>
<evidence type="ECO:0000256" key="3">
    <source>
        <dbReference type="ARBA" id="ARBA00022723"/>
    </source>
</evidence>
<sequence>MIGRIRNADPVFFMLTIYNDQHALHQGKVEMFRGELVPCFEVPARVDHVKHELERRGLGPLQSPDALDDALLAKVHAPRYLDFIAGAWDEWVALDPANASRDALPSYWPTRGMRTDVLPQSFPARLGLFSFDAGTPLTAGSWAAARQGAACAWTATQRVLGGQRSAFALTRPPGHHAGVDFFGGYCFVNNAAVAAQALRDAGVERVAVLDVDYHHGNGTQAIFYDRSDVHFASLHGDPFTDYPYYLGHADERGAGKGEGFNHNLPLPRGTDFTAWRAALKTALDGIAKVKAGALVVSLGVDTFEGDPISGFKLKSDDYLRMGEDLARAGLPTVFVFEGGYAVAEVGVNTVNVLEGFGQTAG</sequence>
<dbReference type="AlphaFoldDB" id="A0AAW8CMT3"/>
<dbReference type="CDD" id="cd10001">
    <property type="entry name" value="HDAC_classII_APAH"/>
    <property type="match status" value="1"/>
</dbReference>
<keyword evidence="4" id="KW-0378">Hydrolase</keyword>
<organism evidence="7 8">
    <name type="scientific">Variovorax boronicumulans</name>
    <dbReference type="NCBI Taxonomy" id="436515"/>
    <lineage>
        <taxon>Bacteria</taxon>
        <taxon>Pseudomonadati</taxon>
        <taxon>Pseudomonadota</taxon>
        <taxon>Betaproteobacteria</taxon>
        <taxon>Burkholderiales</taxon>
        <taxon>Comamonadaceae</taxon>
        <taxon>Variovorax</taxon>
    </lineage>
</organism>
<evidence type="ECO:0000259" key="6">
    <source>
        <dbReference type="Pfam" id="PF00850"/>
    </source>
</evidence>
<accession>A0AAW8CMT3</accession>
<comment type="caution">
    <text evidence="7">The sequence shown here is derived from an EMBL/GenBank/DDBJ whole genome shotgun (WGS) entry which is preliminary data.</text>
</comment>
<reference evidence="7" key="1">
    <citation type="submission" date="2023-07" db="EMBL/GenBank/DDBJ databases">
        <title>Sorghum-associated microbial communities from plants grown in Nebraska, USA.</title>
        <authorList>
            <person name="Schachtman D."/>
        </authorList>
    </citation>
    <scope>NUCLEOTIDE SEQUENCE</scope>
    <source>
        <strain evidence="7">DS3754</strain>
    </source>
</reference>
<feature type="domain" description="Histone deacetylase" evidence="6">
    <location>
        <begin position="41"/>
        <end position="353"/>
    </location>
</feature>
<comment type="cofactor">
    <cofactor evidence="1">
        <name>Zn(2+)</name>
        <dbReference type="ChEBI" id="CHEBI:29105"/>
    </cofactor>
</comment>
<dbReference type="EMBL" id="JAUSRD010000003">
    <property type="protein sequence ID" value="MDP9892738.1"/>
    <property type="molecule type" value="Genomic_DNA"/>
</dbReference>
<keyword evidence="3" id="KW-0479">Metal-binding</keyword>
<dbReference type="GO" id="GO:0016787">
    <property type="term" value="F:hydrolase activity"/>
    <property type="evidence" value="ECO:0007669"/>
    <property type="project" value="UniProtKB-KW"/>
</dbReference>
<dbReference type="GO" id="GO:0046872">
    <property type="term" value="F:metal ion binding"/>
    <property type="evidence" value="ECO:0007669"/>
    <property type="project" value="UniProtKB-KW"/>
</dbReference>
<dbReference type="Proteomes" id="UP001242045">
    <property type="component" value="Unassembled WGS sequence"/>
</dbReference>
<protein>
    <submittedName>
        <fullName evidence="7">Acetoin utilization deacetylase AcuC-like enzyme</fullName>
    </submittedName>
</protein>
<dbReference type="PRINTS" id="PR01270">
    <property type="entry name" value="HDASUPER"/>
</dbReference>
<name>A0AAW8CMT3_9BURK</name>
<dbReference type="InterPro" id="IPR000286">
    <property type="entry name" value="HDACs"/>
</dbReference>
<evidence type="ECO:0000313" key="7">
    <source>
        <dbReference type="EMBL" id="MDP9892738.1"/>
    </source>
</evidence>
<evidence type="ECO:0000313" key="8">
    <source>
        <dbReference type="Proteomes" id="UP001242045"/>
    </source>
</evidence>
<proteinExistence type="inferred from homology"/>
<gene>
    <name evidence="7" type="ORF">J2W31_001843</name>
</gene>
<evidence type="ECO:0000256" key="1">
    <source>
        <dbReference type="ARBA" id="ARBA00001947"/>
    </source>
</evidence>
<keyword evidence="5" id="KW-0862">Zinc</keyword>
<comment type="similarity">
    <text evidence="2">Belongs to the histone deacetylase family.</text>
</comment>
<dbReference type="InterPro" id="IPR037138">
    <property type="entry name" value="His_deacetylse_dom_sf"/>
</dbReference>
<evidence type="ECO:0000256" key="2">
    <source>
        <dbReference type="ARBA" id="ARBA00005947"/>
    </source>
</evidence>
<dbReference type="InterPro" id="IPR023801">
    <property type="entry name" value="His_deacetylse_dom"/>
</dbReference>
<dbReference type="PANTHER" id="PTHR10625:SF17">
    <property type="entry name" value="HISTONE DEACETYLASE 8"/>
    <property type="match status" value="1"/>
</dbReference>
<dbReference type="GO" id="GO:0004407">
    <property type="term" value="F:histone deacetylase activity"/>
    <property type="evidence" value="ECO:0007669"/>
    <property type="project" value="TreeGrafter"/>
</dbReference>
<dbReference type="SUPFAM" id="SSF52768">
    <property type="entry name" value="Arginase/deacetylase"/>
    <property type="match status" value="1"/>
</dbReference>
<evidence type="ECO:0000256" key="4">
    <source>
        <dbReference type="ARBA" id="ARBA00022801"/>
    </source>
</evidence>
<evidence type="ECO:0000256" key="5">
    <source>
        <dbReference type="ARBA" id="ARBA00022833"/>
    </source>
</evidence>